<dbReference type="InterPro" id="IPR044542">
    <property type="entry name" value="NAA30-like"/>
</dbReference>
<dbReference type="OrthoDB" id="249099at2759"/>
<dbReference type="WBParaSite" id="maker-uti_cns_0005939-snap-gene-0.5-mRNA-1">
    <property type="protein sequence ID" value="maker-uti_cns_0005939-snap-gene-0.5-mRNA-1"/>
    <property type="gene ID" value="maker-uti_cns_0005939-snap-gene-0.5"/>
</dbReference>
<dbReference type="PROSITE" id="PS51186">
    <property type="entry name" value="GNAT"/>
    <property type="match status" value="1"/>
</dbReference>
<dbReference type="WBParaSite" id="maker-uti_cns_0004595-snap-gene-0.6-mRNA-1">
    <property type="protein sequence ID" value="maker-uti_cns_0004595-snap-gene-0.6-mRNA-1"/>
    <property type="gene ID" value="maker-uti_cns_0004595-snap-gene-0.6"/>
</dbReference>
<evidence type="ECO:0000313" key="7">
    <source>
        <dbReference type="WBParaSite" id="maker-uti_cns_0005939-snap-gene-0.5-mRNA-1"/>
    </source>
</evidence>
<dbReference type="Gene3D" id="3.40.630.30">
    <property type="match status" value="1"/>
</dbReference>
<evidence type="ECO:0000313" key="5">
    <source>
        <dbReference type="Proteomes" id="UP000095280"/>
    </source>
</evidence>
<evidence type="ECO:0000256" key="1">
    <source>
        <dbReference type="ARBA" id="ARBA00022679"/>
    </source>
</evidence>
<evidence type="ECO:0000259" key="4">
    <source>
        <dbReference type="PROSITE" id="PS51186"/>
    </source>
</evidence>
<dbReference type="GO" id="GO:0004596">
    <property type="term" value="F:protein-N-terminal amino-acid acetyltransferase activity"/>
    <property type="evidence" value="ECO:0007669"/>
    <property type="project" value="InterPro"/>
</dbReference>
<keyword evidence="5" id="KW-1185">Reference proteome</keyword>
<dbReference type="PANTHER" id="PTHR45896:SF1">
    <property type="entry name" value="N-ALPHA-ACETYLTRANSFERASE 30"/>
    <property type="match status" value="1"/>
</dbReference>
<dbReference type="PANTHER" id="PTHR45896">
    <property type="entry name" value="N-ALPHA-ACETYLTRANSFERASE 30"/>
    <property type="match status" value="1"/>
</dbReference>
<dbReference type="STRING" id="282301.A0A1I8HGB1"/>
<proteinExistence type="inferred from homology"/>
<dbReference type="AlphaFoldDB" id="A0A1I8HGB1"/>
<dbReference type="SUPFAM" id="SSF55729">
    <property type="entry name" value="Acyl-CoA N-acyltransferases (Nat)"/>
    <property type="match status" value="1"/>
</dbReference>
<feature type="domain" description="N-acetyltransferase" evidence="4">
    <location>
        <begin position="8"/>
        <end position="159"/>
    </location>
</feature>
<evidence type="ECO:0000256" key="2">
    <source>
        <dbReference type="ARBA" id="ARBA00023315"/>
    </source>
</evidence>
<dbReference type="Proteomes" id="UP000095280">
    <property type="component" value="Unplaced"/>
</dbReference>
<comment type="similarity">
    <text evidence="3">Belongs to the acetyltransferase family. MAK3 subfamily.</text>
</comment>
<dbReference type="InterPro" id="IPR016181">
    <property type="entry name" value="Acyl_CoA_acyltransferase"/>
</dbReference>
<keyword evidence="1" id="KW-0808">Transferase</keyword>
<dbReference type="Pfam" id="PF00583">
    <property type="entry name" value="Acetyltransf_1"/>
    <property type="match status" value="1"/>
</dbReference>
<dbReference type="CDD" id="cd04301">
    <property type="entry name" value="NAT_SF"/>
    <property type="match status" value="1"/>
</dbReference>
<name>A0A1I8HGB1_9PLAT</name>
<sequence>MEEVHEGMRYRPYKSELDLPDIVGQITSELSEPYSVYTYRYFIHNWPELCYLAYDADTGRCAGVIVGKLDQHRMGHLRGYIAMLAVEPAFRRRRIGSHLVRLALASLQQQGCTEVVLETEVTNGAALNLYERLGFIRDKRLIRYYLNGVDAFRLKLWLA</sequence>
<dbReference type="InterPro" id="IPR000182">
    <property type="entry name" value="GNAT_dom"/>
</dbReference>
<organism evidence="5 7">
    <name type="scientific">Macrostomum lignano</name>
    <dbReference type="NCBI Taxonomy" id="282301"/>
    <lineage>
        <taxon>Eukaryota</taxon>
        <taxon>Metazoa</taxon>
        <taxon>Spiralia</taxon>
        <taxon>Lophotrochozoa</taxon>
        <taxon>Platyhelminthes</taxon>
        <taxon>Rhabditophora</taxon>
        <taxon>Macrostomorpha</taxon>
        <taxon>Macrostomida</taxon>
        <taxon>Macrostomidae</taxon>
        <taxon>Macrostomum</taxon>
    </lineage>
</organism>
<accession>A0A1I8HGB1</accession>
<keyword evidence="2" id="KW-0012">Acyltransferase</keyword>
<protein>
    <submittedName>
        <fullName evidence="6 7">N-acetyltransferase domain-containing protein</fullName>
    </submittedName>
</protein>
<evidence type="ECO:0000256" key="3">
    <source>
        <dbReference type="ARBA" id="ARBA00024025"/>
    </source>
</evidence>
<reference evidence="6 7" key="1">
    <citation type="submission" date="2016-11" db="UniProtKB">
        <authorList>
            <consortium name="WormBaseParasite"/>
        </authorList>
    </citation>
    <scope>IDENTIFICATION</scope>
</reference>
<evidence type="ECO:0000313" key="6">
    <source>
        <dbReference type="WBParaSite" id="maker-uti_cns_0004595-snap-gene-0.6-mRNA-1"/>
    </source>
</evidence>
<dbReference type="GO" id="GO:0031417">
    <property type="term" value="C:NatC complex"/>
    <property type="evidence" value="ECO:0007669"/>
    <property type="project" value="TreeGrafter"/>
</dbReference>